<reference evidence="2" key="2">
    <citation type="submission" date="2015-01" db="EMBL/GenBank/DDBJ databases">
        <title>Evolutionary Origins and Diversification of the Mycorrhizal Mutualists.</title>
        <authorList>
            <consortium name="DOE Joint Genome Institute"/>
            <consortium name="Mycorrhizal Genomics Consortium"/>
            <person name="Kohler A."/>
            <person name="Kuo A."/>
            <person name="Nagy L.G."/>
            <person name="Floudas D."/>
            <person name="Copeland A."/>
            <person name="Barry K.W."/>
            <person name="Cichocki N."/>
            <person name="Veneault-Fourrey C."/>
            <person name="LaButti K."/>
            <person name="Lindquist E.A."/>
            <person name="Lipzen A."/>
            <person name="Lundell T."/>
            <person name="Morin E."/>
            <person name="Murat C."/>
            <person name="Riley R."/>
            <person name="Ohm R."/>
            <person name="Sun H."/>
            <person name="Tunlid A."/>
            <person name="Henrissat B."/>
            <person name="Grigoriev I.V."/>
            <person name="Hibbett D.S."/>
            <person name="Martin F."/>
        </authorList>
    </citation>
    <scope>NUCLEOTIDE SEQUENCE [LARGE SCALE GENOMIC DNA]</scope>
    <source>
        <strain evidence="2">UH-Slu-Lm8-n1</strain>
    </source>
</reference>
<gene>
    <name evidence="1" type="ORF">CY34DRAFT_803760</name>
</gene>
<sequence>MPVDTVGGSSACTESFRFDTSYLQVIQQRKSTLPHSINDWKKFVSLNGTPYYFNSRLSVLTQDNMMDRDVRSDLVEVVVEHIATIEEEYKLPLDLEHVLSRWCTGDSDPEFSDEDSRRSSLNVDFGIHCISLELGARLNFRSNDRGDYVDYAAPQFLWQHLAEYSAHYRKIPVQLEVQFMCAMAHGATEQVIGTERGSFPFDDLQCKRIMQLYNILKARSEADHGAQFIPAVLWHIAEIMEDVWHCRYRYHYGIVSRPADNVPPESSRISRYFDFTMSCLLFARNKSFHRQLQSTRPNGKVHIPEFRAFMEGIVSEWTDSNLLATVFVLASVGFLAIPDIGPVQRLWSLASTLFGLTSVTSGIHHVWRHKRKIDAEHDDAHGYL</sequence>
<evidence type="ECO:0000313" key="1">
    <source>
        <dbReference type="EMBL" id="KIK43505.1"/>
    </source>
</evidence>
<reference evidence="1 2" key="1">
    <citation type="submission" date="2014-04" db="EMBL/GenBank/DDBJ databases">
        <authorList>
            <consortium name="DOE Joint Genome Institute"/>
            <person name="Kuo A."/>
            <person name="Ruytinx J."/>
            <person name="Rineau F."/>
            <person name="Colpaert J."/>
            <person name="Kohler A."/>
            <person name="Nagy L.G."/>
            <person name="Floudas D."/>
            <person name="Copeland A."/>
            <person name="Barry K.W."/>
            <person name="Cichocki N."/>
            <person name="Veneault-Fourrey C."/>
            <person name="LaButti K."/>
            <person name="Lindquist E.A."/>
            <person name="Lipzen A."/>
            <person name="Lundell T."/>
            <person name="Morin E."/>
            <person name="Murat C."/>
            <person name="Sun H."/>
            <person name="Tunlid A."/>
            <person name="Henrissat B."/>
            <person name="Grigoriev I.V."/>
            <person name="Hibbett D.S."/>
            <person name="Martin F."/>
            <person name="Nordberg H.P."/>
            <person name="Cantor M.N."/>
            <person name="Hua S.X."/>
        </authorList>
    </citation>
    <scope>NUCLEOTIDE SEQUENCE [LARGE SCALE GENOMIC DNA]</scope>
    <source>
        <strain evidence="1 2">UH-Slu-Lm8-n1</strain>
    </source>
</reference>
<dbReference type="HOGENOM" id="CLU_719966_0_0_1"/>
<name>A0A0D0A0W5_9AGAM</name>
<dbReference type="EMBL" id="KN835211">
    <property type="protein sequence ID" value="KIK43505.1"/>
    <property type="molecule type" value="Genomic_DNA"/>
</dbReference>
<evidence type="ECO:0000313" key="2">
    <source>
        <dbReference type="Proteomes" id="UP000054485"/>
    </source>
</evidence>
<dbReference type="Proteomes" id="UP000054485">
    <property type="component" value="Unassembled WGS sequence"/>
</dbReference>
<accession>A0A0D0A0W5</accession>
<dbReference type="STRING" id="930992.A0A0D0A0W5"/>
<protein>
    <submittedName>
        <fullName evidence="1">Uncharacterized protein</fullName>
    </submittedName>
</protein>
<keyword evidence="2" id="KW-1185">Reference proteome</keyword>
<organism evidence="1 2">
    <name type="scientific">Suillus luteus UH-Slu-Lm8-n1</name>
    <dbReference type="NCBI Taxonomy" id="930992"/>
    <lineage>
        <taxon>Eukaryota</taxon>
        <taxon>Fungi</taxon>
        <taxon>Dikarya</taxon>
        <taxon>Basidiomycota</taxon>
        <taxon>Agaricomycotina</taxon>
        <taxon>Agaricomycetes</taxon>
        <taxon>Agaricomycetidae</taxon>
        <taxon>Boletales</taxon>
        <taxon>Suillineae</taxon>
        <taxon>Suillaceae</taxon>
        <taxon>Suillus</taxon>
    </lineage>
</organism>
<dbReference type="InParanoid" id="A0A0D0A0W5"/>
<dbReference type="AlphaFoldDB" id="A0A0D0A0W5"/>
<dbReference type="OrthoDB" id="3166422at2759"/>
<proteinExistence type="predicted"/>